<dbReference type="InterPro" id="IPR015946">
    <property type="entry name" value="KH_dom-like_a/b"/>
</dbReference>
<dbReference type="AlphaFoldDB" id="A0A918LJ26"/>
<gene>
    <name evidence="2" type="ORF">GCM10010171_57860</name>
</gene>
<dbReference type="EMBL" id="BMRB01000007">
    <property type="protein sequence ID" value="GGS55113.1"/>
    <property type="molecule type" value="Genomic_DNA"/>
</dbReference>
<dbReference type="InterPro" id="IPR003718">
    <property type="entry name" value="OsmC/Ohr_fam"/>
</dbReference>
<dbReference type="InterPro" id="IPR036102">
    <property type="entry name" value="OsmC/Ohrsf"/>
</dbReference>
<dbReference type="PANTHER" id="PTHR33797">
    <property type="entry name" value="ORGANIC HYDROPEROXIDE RESISTANCE PROTEIN-LIKE"/>
    <property type="match status" value="1"/>
</dbReference>
<reference evidence="2" key="1">
    <citation type="journal article" date="2014" name="Int. J. Syst. Evol. Microbiol.">
        <title>Complete genome sequence of Corynebacterium casei LMG S-19264T (=DSM 44701T), isolated from a smear-ripened cheese.</title>
        <authorList>
            <consortium name="US DOE Joint Genome Institute (JGI-PGF)"/>
            <person name="Walter F."/>
            <person name="Albersmeier A."/>
            <person name="Kalinowski J."/>
            <person name="Ruckert C."/>
        </authorList>
    </citation>
    <scope>NUCLEOTIDE SEQUENCE</scope>
    <source>
        <strain evidence="2">JCM 3276</strain>
    </source>
</reference>
<evidence type="ECO:0000313" key="2">
    <source>
        <dbReference type="EMBL" id="GGS55113.1"/>
    </source>
</evidence>
<dbReference type="SUPFAM" id="SSF82784">
    <property type="entry name" value="OsmC-like"/>
    <property type="match status" value="1"/>
</dbReference>
<accession>A0A918LJ26</accession>
<protein>
    <submittedName>
        <fullName evidence="2">Osmotically inducible protein C</fullName>
    </submittedName>
</protein>
<reference evidence="2" key="2">
    <citation type="submission" date="2020-09" db="EMBL/GenBank/DDBJ databases">
        <authorList>
            <person name="Sun Q."/>
            <person name="Ohkuma M."/>
        </authorList>
    </citation>
    <scope>NUCLEOTIDE SEQUENCE</scope>
    <source>
        <strain evidence="2">JCM 3276</strain>
    </source>
</reference>
<comment type="similarity">
    <text evidence="1">Belongs to the OsmC/Ohr family.</text>
</comment>
<dbReference type="Pfam" id="PF02566">
    <property type="entry name" value="OsmC"/>
    <property type="match status" value="1"/>
</dbReference>
<proteinExistence type="inferred from homology"/>
<dbReference type="InterPro" id="IPR019953">
    <property type="entry name" value="OHR"/>
</dbReference>
<evidence type="ECO:0000256" key="1">
    <source>
        <dbReference type="ARBA" id="ARBA00007378"/>
    </source>
</evidence>
<keyword evidence="3" id="KW-1185">Reference proteome</keyword>
<dbReference type="Proteomes" id="UP000660680">
    <property type="component" value="Unassembled WGS sequence"/>
</dbReference>
<dbReference type="GO" id="GO:0006979">
    <property type="term" value="P:response to oxidative stress"/>
    <property type="evidence" value="ECO:0007669"/>
    <property type="project" value="InterPro"/>
</dbReference>
<evidence type="ECO:0000313" key="3">
    <source>
        <dbReference type="Proteomes" id="UP000660680"/>
    </source>
</evidence>
<name>A0A918LJ26_9PSEU</name>
<sequence>MNGTKLYSTAAVSRDGGRVEVDGAEPDSLAIVQPAELGGSGGGWDPERLYAAALATCLHQSLVIVASSGGHDTSGSSVRAEVTLGESGAEAYDLRARLVVALPNVDTDDRRQLVDQAVGHCPLAGGWDVSLA</sequence>
<dbReference type="PANTHER" id="PTHR33797:SF2">
    <property type="entry name" value="ORGANIC HYDROPEROXIDE RESISTANCE PROTEIN-LIKE"/>
    <property type="match status" value="1"/>
</dbReference>
<dbReference type="Gene3D" id="3.30.300.20">
    <property type="match status" value="1"/>
</dbReference>
<comment type="caution">
    <text evidence="2">The sequence shown here is derived from an EMBL/GenBank/DDBJ whole genome shotgun (WGS) entry which is preliminary data.</text>
</comment>
<dbReference type="RefSeq" id="WP_189213764.1">
    <property type="nucleotide sequence ID" value="NZ_BMRB01000007.1"/>
</dbReference>
<organism evidence="2 3">
    <name type="scientific">Actinokineospora fastidiosa</name>
    <dbReference type="NCBI Taxonomy" id="1816"/>
    <lineage>
        <taxon>Bacteria</taxon>
        <taxon>Bacillati</taxon>
        <taxon>Actinomycetota</taxon>
        <taxon>Actinomycetes</taxon>
        <taxon>Pseudonocardiales</taxon>
        <taxon>Pseudonocardiaceae</taxon>
        <taxon>Actinokineospora</taxon>
    </lineage>
</organism>